<dbReference type="STRING" id="188937.MA_3202"/>
<name>Q8TL40_METAC</name>
<protein>
    <submittedName>
        <fullName evidence="2">Uncharacterized protein</fullName>
    </submittedName>
</protein>
<dbReference type="AlphaFoldDB" id="Q8TL40"/>
<organism evidence="2 3">
    <name type="scientific">Methanosarcina acetivorans (strain ATCC 35395 / DSM 2834 / JCM 12185 / C2A)</name>
    <dbReference type="NCBI Taxonomy" id="188937"/>
    <lineage>
        <taxon>Archaea</taxon>
        <taxon>Methanobacteriati</taxon>
        <taxon>Methanobacteriota</taxon>
        <taxon>Stenosarchaea group</taxon>
        <taxon>Methanomicrobia</taxon>
        <taxon>Methanosarcinales</taxon>
        <taxon>Methanosarcinaceae</taxon>
        <taxon>Methanosarcina</taxon>
    </lineage>
</organism>
<dbReference type="InParanoid" id="Q8TL40"/>
<dbReference type="EnsemblBacteria" id="AAM06573">
    <property type="protein sequence ID" value="AAM06573"/>
    <property type="gene ID" value="MA_3202"/>
</dbReference>
<accession>Q8TL40</accession>
<proteinExistence type="predicted"/>
<evidence type="ECO:0000313" key="3">
    <source>
        <dbReference type="Proteomes" id="UP000002487"/>
    </source>
</evidence>
<evidence type="ECO:0000256" key="1">
    <source>
        <dbReference type="SAM" id="Phobius"/>
    </source>
</evidence>
<dbReference type="HOGENOM" id="CLU_2340132_0_0_2"/>
<evidence type="ECO:0000313" key="2">
    <source>
        <dbReference type="EMBL" id="AAM06573.1"/>
    </source>
</evidence>
<feature type="transmembrane region" description="Helical" evidence="1">
    <location>
        <begin position="77"/>
        <end position="96"/>
    </location>
</feature>
<dbReference type="EMBL" id="AE010299">
    <property type="protein sequence ID" value="AAM06573.1"/>
    <property type="molecule type" value="Genomic_DNA"/>
</dbReference>
<keyword evidence="1" id="KW-1133">Transmembrane helix</keyword>
<gene>
    <name evidence="2" type="ordered locus">MA_3202</name>
</gene>
<sequence>MRNNVLETYSTELRKYNRLPKFAPFSQTHKHLGSFTFCSYILSSLLCFCGKDRSPASSGKERPDIVNKVARFRETVVSSPILLIILIFSVLSSLCLG</sequence>
<keyword evidence="1" id="KW-0812">Transmembrane</keyword>
<dbReference type="KEGG" id="mac:MA_3202"/>
<dbReference type="Proteomes" id="UP000002487">
    <property type="component" value="Chromosome"/>
</dbReference>
<keyword evidence="1" id="KW-0472">Membrane</keyword>
<keyword evidence="3" id="KW-1185">Reference proteome</keyword>
<reference evidence="2 3" key="1">
    <citation type="journal article" date="2002" name="Genome Res.">
        <title>The genome of Methanosarcina acetivorans reveals extensive metabolic and physiological diversity.</title>
        <authorList>
            <person name="Galagan J.E."/>
            <person name="Nusbaum C."/>
            <person name="Roy A."/>
            <person name="Endrizzi M.G."/>
            <person name="Macdonald P."/>
            <person name="FitzHugh W."/>
            <person name="Calvo S."/>
            <person name="Engels R."/>
            <person name="Smirnov S."/>
            <person name="Atnoor D."/>
            <person name="Brown A."/>
            <person name="Allen N."/>
            <person name="Naylor J."/>
            <person name="Stange-Thomann N."/>
            <person name="DeArellano K."/>
            <person name="Johnson R."/>
            <person name="Linton L."/>
            <person name="McEwan P."/>
            <person name="McKernan K."/>
            <person name="Talamas J."/>
            <person name="Tirrell A."/>
            <person name="Ye W."/>
            <person name="Zimmer A."/>
            <person name="Barber R.D."/>
            <person name="Cann I."/>
            <person name="Graham D.E."/>
            <person name="Grahame D.A."/>
            <person name="Guss A."/>
            <person name="Hedderich R."/>
            <person name="Ingram-Smith C."/>
            <person name="Kuettner C.H."/>
            <person name="Krzycki J.A."/>
            <person name="Leigh J.A."/>
            <person name="Li W."/>
            <person name="Liu J."/>
            <person name="Mukhopadhyay B."/>
            <person name="Reeve J.N."/>
            <person name="Smith K."/>
            <person name="Springer T.A."/>
            <person name="Umayam L.A."/>
            <person name="White O."/>
            <person name="White R.H."/>
            <person name="de Macario E.C."/>
            <person name="Ferry J.G."/>
            <person name="Jarrell K.F."/>
            <person name="Jing H."/>
            <person name="Macario A.J.L."/>
            <person name="Paulsen I."/>
            <person name="Pritchett M."/>
            <person name="Sowers K.R."/>
            <person name="Swanson R.V."/>
            <person name="Zinder S.H."/>
            <person name="Lander E."/>
            <person name="Metcalf W.W."/>
            <person name="Birren B."/>
        </authorList>
    </citation>
    <scope>NUCLEOTIDE SEQUENCE [LARGE SCALE GENOMIC DNA]</scope>
    <source>
        <strain evidence="3">ATCC 35395 / DSM 2834 / JCM 12185 / C2A</strain>
    </source>
</reference>